<dbReference type="Proteomes" id="UP001476807">
    <property type="component" value="Unassembled WGS sequence"/>
</dbReference>
<dbReference type="RefSeq" id="WP_350412010.1">
    <property type="nucleotide sequence ID" value="NZ_JBEOKT010000006.1"/>
</dbReference>
<reference evidence="3 4" key="1">
    <citation type="submission" date="2024-06" db="EMBL/GenBank/DDBJ databases">
        <title>Pontibacter populi HYL7-15.</title>
        <authorList>
            <person name="Kim M.K."/>
        </authorList>
    </citation>
    <scope>NUCLEOTIDE SEQUENCE [LARGE SCALE GENOMIC DNA]</scope>
    <source>
        <strain evidence="3 4">HYL7-15</strain>
    </source>
</reference>
<organism evidence="3 4">
    <name type="scientific">Pontibacter populi</name>
    <dbReference type="NCBI Taxonomy" id="890055"/>
    <lineage>
        <taxon>Bacteria</taxon>
        <taxon>Pseudomonadati</taxon>
        <taxon>Bacteroidota</taxon>
        <taxon>Cytophagia</taxon>
        <taxon>Cytophagales</taxon>
        <taxon>Hymenobacteraceae</taxon>
        <taxon>Pontibacter</taxon>
    </lineage>
</organism>
<dbReference type="Gene3D" id="1.20.144.10">
    <property type="entry name" value="Phosphatidic acid phosphatase type 2/haloperoxidase"/>
    <property type="match status" value="2"/>
</dbReference>
<evidence type="ECO:0000313" key="4">
    <source>
        <dbReference type="Proteomes" id="UP001476807"/>
    </source>
</evidence>
<dbReference type="Pfam" id="PF01569">
    <property type="entry name" value="PAP2"/>
    <property type="match status" value="1"/>
</dbReference>
<dbReference type="InterPro" id="IPR000326">
    <property type="entry name" value="PAP2/HPO"/>
</dbReference>
<dbReference type="InterPro" id="IPR036938">
    <property type="entry name" value="PAP2/HPO_sf"/>
</dbReference>
<accession>A0ABV1RU57</accession>
<protein>
    <submittedName>
        <fullName evidence="3">Phosphatase PAP2 family protein</fullName>
    </submittedName>
</protein>
<feature type="transmembrane region" description="Helical" evidence="1">
    <location>
        <begin position="138"/>
        <end position="159"/>
    </location>
</feature>
<dbReference type="SUPFAM" id="SSF48317">
    <property type="entry name" value="Acid phosphatase/Vanadium-dependent haloperoxidase"/>
    <property type="match status" value="1"/>
</dbReference>
<keyword evidence="4" id="KW-1185">Reference proteome</keyword>
<evidence type="ECO:0000259" key="2">
    <source>
        <dbReference type="SMART" id="SM00014"/>
    </source>
</evidence>
<proteinExistence type="predicted"/>
<dbReference type="PANTHER" id="PTHR14969">
    <property type="entry name" value="SPHINGOSINE-1-PHOSPHATE PHOSPHOHYDROLASE"/>
    <property type="match status" value="1"/>
</dbReference>
<feature type="domain" description="Phosphatidic acid phosphatase type 2/haloperoxidase" evidence="2">
    <location>
        <begin position="100"/>
        <end position="212"/>
    </location>
</feature>
<feature type="transmembrane region" description="Helical" evidence="1">
    <location>
        <begin position="197"/>
        <end position="215"/>
    </location>
</feature>
<dbReference type="CDD" id="cd03392">
    <property type="entry name" value="PAP2_like_2"/>
    <property type="match status" value="1"/>
</dbReference>
<sequence>MLKIVRTIWHLVALLSAKFLLVGLLFLVSLFLLFHLIHDVFADKDTGLDYMLFALSDRISSPAMTRTMRIISFLGSVRYLIIVPALLVLLFSFYRDMRWNGLRVLIISFTTSMLNQLLKNYFERPRPAFALVDMSGFSFPSGHTMIGGVFHGLIIYIIWTTVENKAWRWALSLFFTLIVVLVGLSRIYLKVHYATDVAAGYLIGLIWLITSLYLLRQIEIFYVARYKPGDNNMAGNLS</sequence>
<keyword evidence="1" id="KW-0812">Transmembrane</keyword>
<feature type="transmembrane region" description="Helical" evidence="1">
    <location>
        <begin position="166"/>
        <end position="185"/>
    </location>
</feature>
<keyword evidence="1" id="KW-1133">Transmembrane helix</keyword>
<keyword evidence="1" id="KW-0472">Membrane</keyword>
<comment type="caution">
    <text evidence="3">The sequence shown here is derived from an EMBL/GenBank/DDBJ whole genome shotgun (WGS) entry which is preliminary data.</text>
</comment>
<dbReference type="PANTHER" id="PTHR14969:SF13">
    <property type="entry name" value="AT30094P"/>
    <property type="match status" value="1"/>
</dbReference>
<feature type="transmembrane region" description="Helical" evidence="1">
    <location>
        <begin position="101"/>
        <end position="118"/>
    </location>
</feature>
<evidence type="ECO:0000256" key="1">
    <source>
        <dbReference type="SAM" id="Phobius"/>
    </source>
</evidence>
<dbReference type="SMART" id="SM00014">
    <property type="entry name" value="acidPPc"/>
    <property type="match status" value="1"/>
</dbReference>
<name>A0ABV1RU57_9BACT</name>
<gene>
    <name evidence="3" type="ORF">ABS362_08585</name>
</gene>
<evidence type="ECO:0000313" key="3">
    <source>
        <dbReference type="EMBL" id="MER2997602.1"/>
    </source>
</evidence>
<feature type="transmembrane region" description="Helical" evidence="1">
    <location>
        <begin position="70"/>
        <end position="94"/>
    </location>
</feature>
<dbReference type="EMBL" id="JBEOKT010000006">
    <property type="protein sequence ID" value="MER2997602.1"/>
    <property type="molecule type" value="Genomic_DNA"/>
</dbReference>